<evidence type="ECO:0000313" key="10">
    <source>
        <dbReference type="Proteomes" id="UP000772618"/>
    </source>
</evidence>
<evidence type="ECO:0000256" key="7">
    <source>
        <dbReference type="PIRNR" id="PIRNR016636"/>
    </source>
</evidence>
<feature type="transmembrane region" description="Helical" evidence="8">
    <location>
        <begin position="40"/>
        <end position="59"/>
    </location>
</feature>
<feature type="transmembrane region" description="Helical" evidence="8">
    <location>
        <begin position="353"/>
        <end position="374"/>
    </location>
</feature>
<evidence type="ECO:0000256" key="1">
    <source>
        <dbReference type="ARBA" id="ARBA00004651"/>
    </source>
</evidence>
<proteinExistence type="inferred from homology"/>
<dbReference type="EMBL" id="JAHESD010000054">
    <property type="protein sequence ID" value="MBT1705390.1"/>
    <property type="molecule type" value="Genomic_DNA"/>
</dbReference>
<evidence type="ECO:0000313" key="9">
    <source>
        <dbReference type="EMBL" id="MBT1705390.1"/>
    </source>
</evidence>
<keyword evidence="10" id="KW-1185">Reference proteome</keyword>
<comment type="caution">
    <text evidence="9">The sequence shown here is derived from an EMBL/GenBank/DDBJ whole genome shotgun (WGS) entry which is preliminary data.</text>
</comment>
<keyword evidence="3 7" id="KW-1003">Cell membrane</keyword>
<keyword evidence="7" id="KW-0012">Acyltransferase</keyword>
<feature type="transmembrane region" description="Helical" evidence="8">
    <location>
        <begin position="433"/>
        <end position="452"/>
    </location>
</feature>
<feature type="transmembrane region" description="Helical" evidence="8">
    <location>
        <begin position="109"/>
        <end position="130"/>
    </location>
</feature>
<keyword evidence="6 7" id="KW-0472">Membrane</keyword>
<dbReference type="PANTHER" id="PTHR13285:SF18">
    <property type="entry name" value="PROTEIN-CYSTEINE N-PALMITOYLTRANSFERASE RASP"/>
    <property type="match status" value="1"/>
</dbReference>
<name>A0ABS5VVC2_9BACT</name>
<comment type="similarity">
    <text evidence="2 7">Belongs to the membrane-bound acyltransferase family.</text>
</comment>
<evidence type="ECO:0000256" key="2">
    <source>
        <dbReference type="ARBA" id="ARBA00010323"/>
    </source>
</evidence>
<sequence>MNGINLVLASLFILITILVTSLVSQPNRWKVLLVTGLLFYYWLIGDKIIIVLILSGITYVSGCMIHSGKNVVLLSVLLLLVPLLLLKISGAGDHFNNYQLKVDIASNNWGSLFQIIGLSYFTFNGISYLIDIKRRYISPEKNFFFLLLYLTYFPTIFSGPLHRANYLLGQFKNIEVNDHSISRGLRLILWALFKNLVIAQRIFALINRLQHSEIAGGYYLIIGLLFFLYLYCNFSSFIDFFQGVSLIFNIRLKHNFRNRVYFSASRQEFWRGWHTTLNQWFRDYFFFVLSRYDKKGKYLDVILLITFLLIALWHGFSTVMIVWGTLNGLWIVIEKKFEFEKWKYPRVRKVSGVIYHLSIAACLAIIFISPSASFLYNKVFVQAAELPSNFREQYLVSLLVISGSLVIMDYHYAKAKDMRFEDYLDTKRPILRWLIYAKLVIIILIFGLSTGIDNYYIQF</sequence>
<dbReference type="Proteomes" id="UP000772618">
    <property type="component" value="Unassembled WGS sequence"/>
</dbReference>
<keyword evidence="5 8" id="KW-1133">Transmembrane helix</keyword>
<evidence type="ECO:0000256" key="4">
    <source>
        <dbReference type="ARBA" id="ARBA00022692"/>
    </source>
</evidence>
<evidence type="ECO:0000256" key="6">
    <source>
        <dbReference type="ARBA" id="ARBA00023136"/>
    </source>
</evidence>
<protein>
    <submittedName>
        <fullName evidence="9">Uncharacterized protein</fullName>
    </submittedName>
</protein>
<dbReference type="PANTHER" id="PTHR13285">
    <property type="entry name" value="ACYLTRANSFERASE"/>
    <property type="match status" value="1"/>
</dbReference>
<feature type="transmembrane region" description="Helical" evidence="8">
    <location>
        <begin position="142"/>
        <end position="161"/>
    </location>
</feature>
<feature type="transmembrane region" description="Helical" evidence="8">
    <location>
        <begin position="187"/>
        <end position="206"/>
    </location>
</feature>
<evidence type="ECO:0000256" key="8">
    <source>
        <dbReference type="SAM" id="Phobius"/>
    </source>
</evidence>
<dbReference type="InterPro" id="IPR004299">
    <property type="entry name" value="MBOAT_fam"/>
</dbReference>
<keyword evidence="7" id="KW-0808">Transferase</keyword>
<feature type="transmembrane region" description="Helical" evidence="8">
    <location>
        <begin position="71"/>
        <end position="89"/>
    </location>
</feature>
<evidence type="ECO:0000256" key="3">
    <source>
        <dbReference type="ARBA" id="ARBA00022475"/>
    </source>
</evidence>
<accession>A0ABS5VVC2</accession>
<dbReference type="InterPro" id="IPR051085">
    <property type="entry name" value="MB_O-acyltransferase"/>
</dbReference>
<dbReference type="InterPro" id="IPR024194">
    <property type="entry name" value="Ac/AlaTfrase_AlgI/DltB"/>
</dbReference>
<feature type="transmembrane region" description="Helical" evidence="8">
    <location>
        <begin position="301"/>
        <end position="332"/>
    </location>
</feature>
<dbReference type="Pfam" id="PF03062">
    <property type="entry name" value="MBOAT"/>
    <property type="match status" value="1"/>
</dbReference>
<reference evidence="9 10" key="1">
    <citation type="submission" date="2021-05" db="EMBL/GenBank/DDBJ databases">
        <title>A Polyphasic approach of four new species of the genus Ohtaekwangia: Ohtaekwangia histidinii sp. nov., Ohtaekwangia cretensis sp. nov., Ohtaekwangia indiensis sp. nov., Ohtaekwangia reichenbachii sp. nov. from diverse environment.</title>
        <authorList>
            <person name="Octaviana S."/>
        </authorList>
    </citation>
    <scope>NUCLEOTIDE SEQUENCE [LARGE SCALE GENOMIC DNA]</scope>
    <source>
        <strain evidence="9 10">PWU20</strain>
    </source>
</reference>
<feature type="transmembrane region" description="Helical" evidence="8">
    <location>
        <begin position="218"/>
        <end position="238"/>
    </location>
</feature>
<dbReference type="RefSeq" id="WP_254155338.1">
    <property type="nucleotide sequence ID" value="NZ_JAHESD010000054.1"/>
</dbReference>
<evidence type="ECO:0000256" key="5">
    <source>
        <dbReference type="ARBA" id="ARBA00022989"/>
    </source>
</evidence>
<dbReference type="PIRSF" id="PIRSF016636">
    <property type="entry name" value="AlgI_DltB"/>
    <property type="match status" value="1"/>
</dbReference>
<keyword evidence="4 8" id="KW-0812">Transmembrane</keyword>
<gene>
    <name evidence="9" type="ORF">KK060_19015</name>
</gene>
<organism evidence="9 10">
    <name type="scientific">Chryseosolibacter indicus</name>
    <dbReference type="NCBI Taxonomy" id="2782351"/>
    <lineage>
        <taxon>Bacteria</taxon>
        <taxon>Pseudomonadati</taxon>
        <taxon>Bacteroidota</taxon>
        <taxon>Cytophagia</taxon>
        <taxon>Cytophagales</taxon>
        <taxon>Chryseotaleaceae</taxon>
        <taxon>Chryseosolibacter</taxon>
    </lineage>
</organism>
<comment type="subcellular location">
    <subcellularLocation>
        <location evidence="1">Cell membrane</location>
        <topology evidence="1">Multi-pass membrane protein</topology>
    </subcellularLocation>
</comment>
<feature type="transmembrane region" description="Helical" evidence="8">
    <location>
        <begin position="394"/>
        <end position="412"/>
    </location>
</feature>